<dbReference type="PROSITE" id="PS00491">
    <property type="entry name" value="PROLINE_PEPTIDASE"/>
    <property type="match status" value="1"/>
</dbReference>
<dbReference type="InterPro" id="IPR007865">
    <property type="entry name" value="Aminopep_P_N"/>
</dbReference>
<dbReference type="Proteomes" id="UP000293162">
    <property type="component" value="Unassembled WGS sequence"/>
</dbReference>
<keyword evidence="8" id="KW-0482">Metalloprotease</keyword>
<dbReference type="PANTHER" id="PTHR43226">
    <property type="entry name" value="XAA-PRO AMINOPEPTIDASE 3"/>
    <property type="match status" value="1"/>
</dbReference>
<evidence type="ECO:0000256" key="4">
    <source>
        <dbReference type="ARBA" id="ARBA00012574"/>
    </source>
</evidence>
<dbReference type="GO" id="GO:0030145">
    <property type="term" value="F:manganese ion binding"/>
    <property type="evidence" value="ECO:0007669"/>
    <property type="project" value="InterPro"/>
</dbReference>
<evidence type="ECO:0000256" key="2">
    <source>
        <dbReference type="ARBA" id="ARBA00001936"/>
    </source>
</evidence>
<reference evidence="12 13" key="1">
    <citation type="submission" date="2019-02" db="EMBL/GenBank/DDBJ databases">
        <title>Bacterial novel species Emticicia sp. 17J42-9 isolated from soil.</title>
        <authorList>
            <person name="Jung H.-Y."/>
        </authorList>
    </citation>
    <scope>NUCLEOTIDE SEQUENCE [LARGE SCALE GENOMIC DNA]</scope>
    <source>
        <strain evidence="12 13">17J42-9</strain>
    </source>
</reference>
<sequence length="429" mass="49841">MRYEPIDSTLFLSNRKRLNSLLKPKSMVIVLSNDVIPSNADGTLGFRQNNDFFYLTGIDQEESILILFPDFIDENFREILLLRETSEHIKTWEGEKLTKAKATTISDINKVVWTSSFESILRKLVFEADQVYLNMNEHDGADWKFQSRERRFITEFQQKFPLHRLERLAPLMRQLRVIKQPIEIELLKKAIDISAKGFKRMARFLKPNVREFELEAELTHEFLMNRSRGHAFHPIMASGANACVLHYITNNNICRDGEVILLDFGAEYANYNADITRCLPVNGRFTQRQRQVYESVLRIMRIARNMIVKGNTLDKLRKDVGKVVEIELIALGLLNKAEVERQDPEAPLYRKYFPHGIGHHLGLDVHDVGSRYETFKPGMVFTCEPGIYIPEENLGIRLENDILITQRGNIDLMEHIPIEIDEIEALMNH</sequence>
<evidence type="ECO:0000313" key="13">
    <source>
        <dbReference type="Proteomes" id="UP000293162"/>
    </source>
</evidence>
<dbReference type="InterPro" id="IPR000994">
    <property type="entry name" value="Pept_M24"/>
</dbReference>
<evidence type="ECO:0000256" key="7">
    <source>
        <dbReference type="ARBA" id="ARBA00022801"/>
    </source>
</evidence>
<gene>
    <name evidence="12" type="ORF">EWM59_08425</name>
</gene>
<dbReference type="PANTHER" id="PTHR43226:SF4">
    <property type="entry name" value="XAA-PRO AMINOPEPTIDASE 3"/>
    <property type="match status" value="1"/>
</dbReference>
<comment type="catalytic activity">
    <reaction evidence="1">
        <text>Release of any N-terminal amino acid, including proline, that is linked to proline, even from a dipeptide or tripeptide.</text>
        <dbReference type="EC" id="3.4.11.9"/>
    </reaction>
</comment>
<evidence type="ECO:0000256" key="6">
    <source>
        <dbReference type="ARBA" id="ARBA00022723"/>
    </source>
</evidence>
<evidence type="ECO:0000313" key="12">
    <source>
        <dbReference type="EMBL" id="RYU96225.1"/>
    </source>
</evidence>
<comment type="similarity">
    <text evidence="3 10">Belongs to the peptidase M24B family.</text>
</comment>
<dbReference type="Gene3D" id="3.40.350.10">
    <property type="entry name" value="Creatinase/prolidase N-terminal domain"/>
    <property type="match status" value="1"/>
</dbReference>
<dbReference type="Pfam" id="PF00557">
    <property type="entry name" value="Peptidase_M24"/>
    <property type="match status" value="1"/>
</dbReference>
<evidence type="ECO:0000256" key="1">
    <source>
        <dbReference type="ARBA" id="ARBA00001424"/>
    </source>
</evidence>
<evidence type="ECO:0000256" key="5">
    <source>
        <dbReference type="ARBA" id="ARBA00022670"/>
    </source>
</evidence>
<keyword evidence="13" id="KW-1185">Reference proteome</keyword>
<dbReference type="GO" id="GO:0070006">
    <property type="term" value="F:metalloaminopeptidase activity"/>
    <property type="evidence" value="ECO:0007669"/>
    <property type="project" value="InterPro"/>
</dbReference>
<dbReference type="SUPFAM" id="SSF53092">
    <property type="entry name" value="Creatinase/prolidase N-terminal domain"/>
    <property type="match status" value="1"/>
</dbReference>
<dbReference type="SMART" id="SM01011">
    <property type="entry name" value="AMP_N"/>
    <property type="match status" value="1"/>
</dbReference>
<evidence type="ECO:0000256" key="10">
    <source>
        <dbReference type="RuleBase" id="RU000590"/>
    </source>
</evidence>
<dbReference type="Pfam" id="PF05195">
    <property type="entry name" value="AMP_N"/>
    <property type="match status" value="1"/>
</dbReference>
<dbReference type="InterPro" id="IPR036005">
    <property type="entry name" value="Creatinase/aminopeptidase-like"/>
</dbReference>
<dbReference type="AlphaFoldDB" id="A0A4Q5M2A7"/>
<dbReference type="RefSeq" id="WP_130020516.1">
    <property type="nucleotide sequence ID" value="NZ_SEWF01000009.1"/>
</dbReference>
<dbReference type="InterPro" id="IPR001131">
    <property type="entry name" value="Peptidase_M24B_aminopep-P_CS"/>
</dbReference>
<evidence type="ECO:0000259" key="11">
    <source>
        <dbReference type="SMART" id="SM01011"/>
    </source>
</evidence>
<dbReference type="InterPro" id="IPR052433">
    <property type="entry name" value="X-Pro_dipept-like"/>
</dbReference>
<feature type="domain" description="Aminopeptidase P N-terminal" evidence="11">
    <location>
        <begin position="6"/>
        <end position="142"/>
    </location>
</feature>
<keyword evidence="9" id="KW-0464">Manganese</keyword>
<keyword evidence="5" id="KW-0645">Protease</keyword>
<proteinExistence type="inferred from homology"/>
<dbReference type="EC" id="3.4.11.9" evidence="4"/>
<evidence type="ECO:0000256" key="9">
    <source>
        <dbReference type="ARBA" id="ARBA00023211"/>
    </source>
</evidence>
<protein>
    <recommendedName>
        <fullName evidence="4">Xaa-Pro aminopeptidase</fullName>
        <ecNumber evidence="4">3.4.11.9</ecNumber>
    </recommendedName>
</protein>
<comment type="cofactor">
    <cofactor evidence="2">
        <name>Mn(2+)</name>
        <dbReference type="ChEBI" id="CHEBI:29035"/>
    </cofactor>
</comment>
<dbReference type="SUPFAM" id="SSF55920">
    <property type="entry name" value="Creatinase/aminopeptidase"/>
    <property type="match status" value="1"/>
</dbReference>
<keyword evidence="6 10" id="KW-0479">Metal-binding</keyword>
<dbReference type="GO" id="GO:0006508">
    <property type="term" value="P:proteolysis"/>
    <property type="evidence" value="ECO:0007669"/>
    <property type="project" value="UniProtKB-KW"/>
</dbReference>
<name>A0A4Q5M2A7_9BACT</name>
<organism evidence="12 13">
    <name type="scientific">Emticicia agri</name>
    <dbReference type="NCBI Taxonomy" id="2492393"/>
    <lineage>
        <taxon>Bacteria</taxon>
        <taxon>Pseudomonadati</taxon>
        <taxon>Bacteroidota</taxon>
        <taxon>Cytophagia</taxon>
        <taxon>Cytophagales</taxon>
        <taxon>Leadbetterellaceae</taxon>
        <taxon>Emticicia</taxon>
    </lineage>
</organism>
<evidence type="ECO:0000256" key="8">
    <source>
        <dbReference type="ARBA" id="ARBA00023049"/>
    </source>
</evidence>
<accession>A0A4Q5M2A7</accession>
<dbReference type="Gene3D" id="3.90.230.10">
    <property type="entry name" value="Creatinase/methionine aminopeptidase superfamily"/>
    <property type="match status" value="1"/>
</dbReference>
<dbReference type="EMBL" id="SEWF01000009">
    <property type="protein sequence ID" value="RYU96225.1"/>
    <property type="molecule type" value="Genomic_DNA"/>
</dbReference>
<dbReference type="OrthoDB" id="9806388at2"/>
<dbReference type="InterPro" id="IPR029149">
    <property type="entry name" value="Creatin/AminoP/Spt16_N"/>
</dbReference>
<keyword evidence="7" id="KW-0378">Hydrolase</keyword>
<evidence type="ECO:0000256" key="3">
    <source>
        <dbReference type="ARBA" id="ARBA00008766"/>
    </source>
</evidence>
<comment type="caution">
    <text evidence="12">The sequence shown here is derived from an EMBL/GenBank/DDBJ whole genome shotgun (WGS) entry which is preliminary data.</text>
</comment>